<evidence type="ECO:0000313" key="2">
    <source>
        <dbReference type="EMBL" id="KAH0897915.1"/>
    </source>
</evidence>
<feature type="transmembrane region" description="Helical" evidence="1">
    <location>
        <begin position="77"/>
        <end position="95"/>
    </location>
</feature>
<name>A0ABQ8AZD9_BRANA</name>
<evidence type="ECO:0000256" key="1">
    <source>
        <dbReference type="SAM" id="Phobius"/>
    </source>
</evidence>
<gene>
    <name evidence="2" type="ORF">HID58_047483</name>
</gene>
<protein>
    <submittedName>
        <fullName evidence="2">Uncharacterized protein</fullName>
    </submittedName>
</protein>
<dbReference type="Proteomes" id="UP000824890">
    <property type="component" value="Unassembled WGS sequence"/>
</dbReference>
<keyword evidence="1" id="KW-1133">Transmembrane helix</keyword>
<keyword evidence="1" id="KW-0472">Membrane</keyword>
<feature type="transmembrane region" description="Helical" evidence="1">
    <location>
        <begin position="269"/>
        <end position="292"/>
    </location>
</feature>
<proteinExistence type="predicted"/>
<feature type="transmembrane region" description="Helical" evidence="1">
    <location>
        <begin position="42"/>
        <end position="65"/>
    </location>
</feature>
<dbReference type="EMBL" id="JAGKQM010000012">
    <property type="protein sequence ID" value="KAH0897915.1"/>
    <property type="molecule type" value="Genomic_DNA"/>
</dbReference>
<feature type="transmembrane region" description="Helical" evidence="1">
    <location>
        <begin position="312"/>
        <end position="337"/>
    </location>
</feature>
<feature type="transmembrane region" description="Helical" evidence="1">
    <location>
        <begin position="222"/>
        <end position="248"/>
    </location>
</feature>
<feature type="transmembrane region" description="Helical" evidence="1">
    <location>
        <begin position="107"/>
        <end position="131"/>
    </location>
</feature>
<comment type="caution">
    <text evidence="2">The sequence shown here is derived from an EMBL/GenBank/DDBJ whole genome shotgun (WGS) entry which is preliminary data.</text>
</comment>
<keyword evidence="1" id="KW-0812">Transmembrane</keyword>
<sequence length="401" mass="43854">GDVVAAFVSVGIVSCISKCGYVISLILVVVFVFFVSICKIEVVDLVPLPLLLPAVSAWSLSLLPFEAAHHSHGSVDVFVSSVAALSSVFSVAAPSSSRSAAVSRISLLNMDFVISVGVVSLVLVGDTSFAYKRLLRAGLSQRFSNLCFSDVLISLVWYLGFSHGSCMYLALVRPSTAVCSLFIVLCSYTFVVFKSFCVQLWQLDGLMSYISIHPVDRVLSDVYYRSSFFMELVSLPVSSTTLCGFGAGSSMLEIRDTSNAEVLIKGCLAMLRIVNCELAAVSISGFISQFVVFNSQGFVSLFSPMVVEFRGLLYVIGFLSVCLPLSLFVVFASFCFFGHDGYVIMFCEHFLHSWRVRFYKIEISEETNNDSSCFFGEGIPEAEEARGYALTTTTKTERFEG</sequence>
<feature type="non-terminal residue" evidence="2">
    <location>
        <position position="1"/>
    </location>
</feature>
<organism evidence="2 3">
    <name type="scientific">Brassica napus</name>
    <name type="common">Rape</name>
    <dbReference type="NCBI Taxonomy" id="3708"/>
    <lineage>
        <taxon>Eukaryota</taxon>
        <taxon>Viridiplantae</taxon>
        <taxon>Streptophyta</taxon>
        <taxon>Embryophyta</taxon>
        <taxon>Tracheophyta</taxon>
        <taxon>Spermatophyta</taxon>
        <taxon>Magnoliopsida</taxon>
        <taxon>eudicotyledons</taxon>
        <taxon>Gunneridae</taxon>
        <taxon>Pentapetalae</taxon>
        <taxon>rosids</taxon>
        <taxon>malvids</taxon>
        <taxon>Brassicales</taxon>
        <taxon>Brassicaceae</taxon>
        <taxon>Brassiceae</taxon>
        <taxon>Brassica</taxon>
    </lineage>
</organism>
<feature type="transmembrane region" description="Helical" evidence="1">
    <location>
        <begin position="178"/>
        <end position="202"/>
    </location>
</feature>
<feature type="transmembrane region" description="Helical" evidence="1">
    <location>
        <begin position="151"/>
        <end position="171"/>
    </location>
</feature>
<accession>A0ABQ8AZD9</accession>
<keyword evidence="3" id="KW-1185">Reference proteome</keyword>
<feature type="transmembrane region" description="Helical" evidence="1">
    <location>
        <begin position="6"/>
        <end position="35"/>
    </location>
</feature>
<evidence type="ECO:0000313" key="3">
    <source>
        <dbReference type="Proteomes" id="UP000824890"/>
    </source>
</evidence>
<reference evidence="2 3" key="1">
    <citation type="submission" date="2021-05" db="EMBL/GenBank/DDBJ databases">
        <title>Genome Assembly of Synthetic Allotetraploid Brassica napus Reveals Homoeologous Exchanges between Subgenomes.</title>
        <authorList>
            <person name="Davis J.T."/>
        </authorList>
    </citation>
    <scope>NUCLEOTIDE SEQUENCE [LARGE SCALE GENOMIC DNA]</scope>
    <source>
        <strain evidence="3">cv. Da-Ae</strain>
        <tissue evidence="2">Seedling</tissue>
    </source>
</reference>